<dbReference type="GO" id="GO:0046872">
    <property type="term" value="F:metal ion binding"/>
    <property type="evidence" value="ECO:0007669"/>
    <property type="project" value="UniProtKB-KW"/>
</dbReference>
<dbReference type="SMART" id="SM01018">
    <property type="entry name" value="B12-binding_2"/>
    <property type="match status" value="1"/>
</dbReference>
<dbReference type="AlphaFoldDB" id="A0A645I3Z2"/>
<reference evidence="6" key="1">
    <citation type="submission" date="2019-08" db="EMBL/GenBank/DDBJ databases">
        <authorList>
            <person name="Kucharzyk K."/>
            <person name="Murdoch R.W."/>
            <person name="Higgins S."/>
            <person name="Loffler F."/>
        </authorList>
    </citation>
    <scope>NUCLEOTIDE SEQUENCE</scope>
</reference>
<keyword evidence="6" id="KW-0489">Methyltransferase</keyword>
<dbReference type="PROSITE" id="PS51332">
    <property type="entry name" value="B12_BINDING"/>
    <property type="match status" value="1"/>
</dbReference>
<dbReference type="PANTHER" id="PTHR45833:SF1">
    <property type="entry name" value="METHIONINE SYNTHASE"/>
    <property type="match status" value="1"/>
</dbReference>
<dbReference type="InterPro" id="IPR003759">
    <property type="entry name" value="Cbl-bd_cap"/>
</dbReference>
<dbReference type="FunFam" id="3.40.50.280:FF:000003">
    <property type="entry name" value="Dimethylamine methyltransferase corrinoid protein"/>
    <property type="match status" value="1"/>
</dbReference>
<protein>
    <submittedName>
        <fullName evidence="6">Methionine synthase</fullName>
        <ecNumber evidence="6">2.1.1.13</ecNumber>
    </submittedName>
</protein>
<dbReference type="InterPro" id="IPR036724">
    <property type="entry name" value="Cobalamin-bd_sf"/>
</dbReference>
<dbReference type="Pfam" id="PF02310">
    <property type="entry name" value="B12-binding"/>
    <property type="match status" value="1"/>
</dbReference>
<dbReference type="GO" id="GO:0008705">
    <property type="term" value="F:methionine synthase activity"/>
    <property type="evidence" value="ECO:0007669"/>
    <property type="project" value="UniProtKB-EC"/>
</dbReference>
<gene>
    <name evidence="6" type="primary">metH_59</name>
    <name evidence="6" type="ORF">SDC9_193059</name>
</gene>
<dbReference type="GO" id="GO:0050667">
    <property type="term" value="P:homocysteine metabolic process"/>
    <property type="evidence" value="ECO:0007669"/>
    <property type="project" value="TreeGrafter"/>
</dbReference>
<sequence length="186" mass="20748">MVKDGLTIVDEYLIPALDVVGRKYERGEIFLPQLIQSAETVKSAFIVIKENMNLEEEKQVSKGKIILATVKGDIHDIGKNIVKIILENYGFDIIDLGKDVPIANIVETAKKENIKLVGLSALMTTTVKSMEDTIKSLRENKVKCKIFVGGAVLNQEYADMIKADYYAKDAQEAVKIAQNLFKDINE</sequence>
<dbReference type="GO" id="GO:0032259">
    <property type="term" value="P:methylation"/>
    <property type="evidence" value="ECO:0007669"/>
    <property type="project" value="UniProtKB-KW"/>
</dbReference>
<feature type="domain" description="B12-binding N-terminal" evidence="5">
    <location>
        <begin position="1"/>
        <end position="60"/>
    </location>
</feature>
<keyword evidence="6" id="KW-0808">Transferase</keyword>
<dbReference type="SUPFAM" id="SSF47644">
    <property type="entry name" value="Methionine synthase domain"/>
    <property type="match status" value="1"/>
</dbReference>
<evidence type="ECO:0000313" key="6">
    <source>
        <dbReference type="EMBL" id="MPN45492.1"/>
    </source>
</evidence>
<dbReference type="EMBL" id="VSSQ01105457">
    <property type="protein sequence ID" value="MPN45492.1"/>
    <property type="molecule type" value="Genomic_DNA"/>
</dbReference>
<proteinExistence type="inferred from homology"/>
<dbReference type="PANTHER" id="PTHR45833">
    <property type="entry name" value="METHIONINE SYNTHASE"/>
    <property type="match status" value="1"/>
</dbReference>
<comment type="caution">
    <text evidence="6">The sequence shown here is derived from an EMBL/GenBank/DDBJ whole genome shotgun (WGS) entry which is preliminary data.</text>
</comment>
<evidence type="ECO:0000256" key="1">
    <source>
        <dbReference type="ARBA" id="ARBA00010854"/>
    </source>
</evidence>
<evidence type="ECO:0000256" key="3">
    <source>
        <dbReference type="ARBA" id="ARBA00023285"/>
    </source>
</evidence>
<dbReference type="SUPFAM" id="SSF52242">
    <property type="entry name" value="Cobalamin (vitamin B12)-binding domain"/>
    <property type="match status" value="1"/>
</dbReference>
<dbReference type="InterPro" id="IPR036594">
    <property type="entry name" value="Meth_synthase_dom"/>
</dbReference>
<name>A0A645I3Z2_9ZZZZ</name>
<dbReference type="InterPro" id="IPR050554">
    <property type="entry name" value="Met_Synthase/Corrinoid"/>
</dbReference>
<evidence type="ECO:0000259" key="5">
    <source>
        <dbReference type="PROSITE" id="PS51337"/>
    </source>
</evidence>
<evidence type="ECO:0000259" key="4">
    <source>
        <dbReference type="PROSITE" id="PS51332"/>
    </source>
</evidence>
<dbReference type="GO" id="GO:0046653">
    <property type="term" value="P:tetrahydrofolate metabolic process"/>
    <property type="evidence" value="ECO:0007669"/>
    <property type="project" value="TreeGrafter"/>
</dbReference>
<dbReference type="PROSITE" id="PS51337">
    <property type="entry name" value="B12_BINDING_NTER"/>
    <property type="match status" value="1"/>
</dbReference>
<accession>A0A645I3Z2</accession>
<feature type="domain" description="B12-binding" evidence="4">
    <location>
        <begin position="62"/>
        <end position="186"/>
    </location>
</feature>
<dbReference type="Gene3D" id="1.10.1240.10">
    <property type="entry name" value="Methionine synthase domain"/>
    <property type="match status" value="1"/>
</dbReference>
<evidence type="ECO:0000256" key="2">
    <source>
        <dbReference type="ARBA" id="ARBA00022723"/>
    </source>
</evidence>
<dbReference type="GO" id="GO:0005829">
    <property type="term" value="C:cytosol"/>
    <property type="evidence" value="ECO:0007669"/>
    <property type="project" value="TreeGrafter"/>
</dbReference>
<keyword evidence="2" id="KW-0479">Metal-binding</keyword>
<comment type="similarity">
    <text evidence="1">Belongs to the methylamine corrinoid protein family.</text>
</comment>
<dbReference type="Pfam" id="PF02607">
    <property type="entry name" value="B12-binding_2"/>
    <property type="match status" value="1"/>
</dbReference>
<dbReference type="EC" id="2.1.1.13" evidence="6"/>
<dbReference type="InterPro" id="IPR006158">
    <property type="entry name" value="Cobalamin-bd"/>
</dbReference>
<dbReference type="GO" id="GO:0031419">
    <property type="term" value="F:cobalamin binding"/>
    <property type="evidence" value="ECO:0007669"/>
    <property type="project" value="InterPro"/>
</dbReference>
<organism evidence="6">
    <name type="scientific">bioreactor metagenome</name>
    <dbReference type="NCBI Taxonomy" id="1076179"/>
    <lineage>
        <taxon>unclassified sequences</taxon>
        <taxon>metagenomes</taxon>
        <taxon>ecological metagenomes</taxon>
    </lineage>
</organism>
<dbReference type="Gene3D" id="3.40.50.280">
    <property type="entry name" value="Cobalamin-binding domain"/>
    <property type="match status" value="1"/>
</dbReference>
<keyword evidence="3" id="KW-0170">Cobalt</keyword>